<protein>
    <submittedName>
        <fullName evidence="3">Putative wd repeat-containing</fullName>
    </submittedName>
</protein>
<feature type="compositionally biased region" description="Basic and acidic residues" evidence="2">
    <location>
        <begin position="60"/>
        <end position="87"/>
    </location>
</feature>
<dbReference type="EMBL" id="MCBR01017362">
    <property type="protein sequence ID" value="RKF59642.1"/>
    <property type="molecule type" value="Genomic_DNA"/>
</dbReference>
<dbReference type="PANTHER" id="PTHR19842">
    <property type="entry name" value="G BETA-LIKE PROTEIN GBL"/>
    <property type="match status" value="1"/>
</dbReference>
<dbReference type="GO" id="GO:0031929">
    <property type="term" value="P:TOR signaling"/>
    <property type="evidence" value="ECO:0007669"/>
    <property type="project" value="InterPro"/>
</dbReference>
<comment type="similarity">
    <text evidence="1">Belongs to the WD repeat LST8 family.</text>
</comment>
<name>A0A420HQF4_9PEZI</name>
<dbReference type="InterPro" id="IPR001680">
    <property type="entry name" value="WD40_rpt"/>
</dbReference>
<feature type="region of interest" description="Disordered" evidence="2">
    <location>
        <begin position="157"/>
        <end position="225"/>
    </location>
</feature>
<dbReference type="InterPro" id="IPR037588">
    <property type="entry name" value="MLST8"/>
</dbReference>
<dbReference type="SUPFAM" id="SSF101908">
    <property type="entry name" value="Putative isomerase YbhE"/>
    <property type="match status" value="1"/>
</dbReference>
<feature type="compositionally biased region" description="Polar residues" evidence="2">
    <location>
        <begin position="182"/>
        <end position="198"/>
    </location>
</feature>
<dbReference type="GO" id="GO:0032956">
    <property type="term" value="P:regulation of actin cytoskeleton organization"/>
    <property type="evidence" value="ECO:0007669"/>
    <property type="project" value="TreeGrafter"/>
</dbReference>
<evidence type="ECO:0000256" key="2">
    <source>
        <dbReference type="SAM" id="MobiDB-lite"/>
    </source>
</evidence>
<evidence type="ECO:0000256" key="1">
    <source>
        <dbReference type="ARBA" id="ARBA00009890"/>
    </source>
</evidence>
<accession>A0A420HQF4</accession>
<comment type="caution">
    <text evidence="3">The sequence shown here is derived from an EMBL/GenBank/DDBJ whole genome shotgun (WGS) entry which is preliminary data.</text>
</comment>
<feature type="region of interest" description="Disordered" evidence="2">
    <location>
        <begin position="459"/>
        <end position="479"/>
    </location>
</feature>
<proteinExistence type="inferred from homology"/>
<dbReference type="PANTHER" id="PTHR19842:SF2">
    <property type="entry name" value="WD REPEAT PROTEIN (AFU_ORTHOLOGUE AFUA_5G04300)"/>
    <property type="match status" value="1"/>
</dbReference>
<sequence length="1357" mass="154109">MPYDNMNSFNKLLDRFFPTPRFSIPIAESSQNKSVEVDDVYKYLLLQKSIERFSYTNSHSSEEKNSTELARRDGSKLTTQDESHVYHDSPVNRPSTELKDRHEKNHRKKDAMVEAKNTGANMSRAISRFKLTESVPNYEGKSRTAGHGDESFLMTQNGKRQISEDLETIPFNRLKKRKISEQRSISPSPRTENSLKPQSSTISEVRIRSSSSSKPHSTENLRSNYKESKITESSWDPLISQTFRARPTRISTEGQEQKLSRCSDRSRDRLAQILEQHIFVHIRKSIRPFQERLSKSQRTIIGADAVRVVIEHPDFKKHFKSNGNSILPEYEVLLADQASSYVNEQARLILGDDIVNDILHYPKTNQISSTQSPLHREITKRGSSSIADSASEQENIFCCREELDARSNSFSPSTSLSTVQTDVEIMKKSVNSPCNIAIPVRRTARSTRASNPIYTKPMKRVTRRSQHQDPAPIDDDKSRSKSFFNLRRPYIRHIDRKILLGQFKGKISPEGTLIEKVFNHVPFSEVETRYLVFLARKLIDKNTLECAKDMEMITDLMAGRIYLVQKIADSISYGREKFSSVRSLHGRTRSDIISFLLDTVNDTVSEYYTTKSMKGISQIESKCARTKFNPINRLIRHREVDGLYPARIRRGQSSYHEIVSCFLEDSLVPQSEWSDCSNDIAAITWINDDAFIVGALAHSDPHNMQYNKPGNLLLGSVSRDTLQCYPHHRIERPIVSEHQNLENSLDSMRATQSHWLYTSVVSSAHSKISGFSFTSSYDNTVKVWKVLKDSSAMVLHATWVHDARVNFVVTSEHHDRVATATGTNRNAVRVYHFCKHAIEKSPYDEYGGNKSQEQSGDIHAQRPWAYQPATIKWARSSCVENLLLVGYSPRADSGDDSDIPHDKKNTGELCVWDSDDGTRFHITSARMQNVFDAVWHPTQPIFAVATSPFGNYDSDRTKTQVRIFALNEYSFISTMTLDCPALDITELTLMPNSSDKVYITASCTDGCSYVWDVARGEDPIHILRHGESIDNPEPNLPLELADAGVTFSAWGADVSRFYTGATDGKLIAWDIRKGPGNAFVRKVLELSGGISCGAFRKDFKKLLIGDSTGKIHLLGIDDSDISEDECVQVDPIHAKIFFSRNPNLQLSRIRQPKIVTPHEEPPPPKCSESIHPKKSYQEECQTLLNNGILQIYPGRGVFQGPHYINSGLYRAEAHENGDIQRPLTSKFITIQQFLQDDRLPLFSFPILSRRDRSSHIAIADQKAHVENMKLDLDFGNLTLKTREELIQDRVDFDFDEDHRFEYEPTPRSAIFRIGSGIHQKILEGKAYRSRAAKKNDHLYFGTRSSGTEDIDELAMGA</sequence>
<dbReference type="OrthoDB" id="10248252at2759"/>
<feature type="region of interest" description="Disordered" evidence="2">
    <location>
        <begin position="56"/>
        <end position="111"/>
    </location>
</feature>
<feature type="compositionally biased region" description="Low complexity" evidence="2">
    <location>
        <begin position="199"/>
        <end position="215"/>
    </location>
</feature>
<dbReference type="Gene3D" id="2.130.10.10">
    <property type="entry name" value="YVTN repeat-like/Quinoprotein amine dehydrogenase"/>
    <property type="match status" value="1"/>
</dbReference>
<dbReference type="InterPro" id="IPR015943">
    <property type="entry name" value="WD40/YVTN_repeat-like_dom_sf"/>
</dbReference>
<dbReference type="Proteomes" id="UP000285405">
    <property type="component" value="Unassembled WGS sequence"/>
</dbReference>
<dbReference type="GO" id="GO:0031931">
    <property type="term" value="C:TORC1 complex"/>
    <property type="evidence" value="ECO:0007669"/>
    <property type="project" value="InterPro"/>
</dbReference>
<reference evidence="3 4" key="1">
    <citation type="journal article" date="2018" name="BMC Genomics">
        <title>Comparative genome analyses reveal sequence features reflecting distinct modes of host-adaptation between dicot and monocot powdery mildew.</title>
        <authorList>
            <person name="Wu Y."/>
            <person name="Ma X."/>
            <person name="Pan Z."/>
            <person name="Kale S.D."/>
            <person name="Song Y."/>
            <person name="King H."/>
            <person name="Zhang Q."/>
            <person name="Presley C."/>
            <person name="Deng X."/>
            <person name="Wei C.I."/>
            <person name="Xiao S."/>
        </authorList>
    </citation>
    <scope>NUCLEOTIDE SEQUENCE [LARGE SCALE GENOMIC DNA]</scope>
    <source>
        <strain evidence="3">UCSC1</strain>
    </source>
</reference>
<feature type="compositionally biased region" description="Basic and acidic residues" evidence="2">
    <location>
        <begin position="216"/>
        <end position="225"/>
    </location>
</feature>
<dbReference type="GO" id="GO:0031932">
    <property type="term" value="C:TORC2 complex"/>
    <property type="evidence" value="ECO:0007669"/>
    <property type="project" value="InterPro"/>
</dbReference>
<organism evidence="3 4">
    <name type="scientific">Golovinomyces cichoracearum</name>
    <dbReference type="NCBI Taxonomy" id="62708"/>
    <lineage>
        <taxon>Eukaryota</taxon>
        <taxon>Fungi</taxon>
        <taxon>Dikarya</taxon>
        <taxon>Ascomycota</taxon>
        <taxon>Pezizomycotina</taxon>
        <taxon>Leotiomycetes</taxon>
        <taxon>Erysiphales</taxon>
        <taxon>Erysiphaceae</taxon>
        <taxon>Golovinomyces</taxon>
    </lineage>
</organism>
<evidence type="ECO:0000313" key="4">
    <source>
        <dbReference type="Proteomes" id="UP000285405"/>
    </source>
</evidence>
<dbReference type="SMART" id="SM00320">
    <property type="entry name" value="WD40"/>
    <property type="match status" value="5"/>
</dbReference>
<evidence type="ECO:0000313" key="3">
    <source>
        <dbReference type="EMBL" id="RKF59642.1"/>
    </source>
</evidence>
<gene>
    <name evidence="3" type="ORF">GcC1_173039</name>
</gene>